<reference evidence="8" key="1">
    <citation type="submission" date="2023-08" db="EMBL/GenBank/DDBJ databases">
        <authorList>
            <person name="Audoor S."/>
            <person name="Bilcke G."/>
        </authorList>
    </citation>
    <scope>NUCLEOTIDE SEQUENCE</scope>
</reference>
<comment type="similarity">
    <text evidence="2">Belongs to the UbiH/COQ6 family.</text>
</comment>
<evidence type="ECO:0000256" key="4">
    <source>
        <dbReference type="ARBA" id="ARBA00022827"/>
    </source>
</evidence>
<dbReference type="InterPro" id="IPR036188">
    <property type="entry name" value="FAD/NAD-bd_sf"/>
</dbReference>
<organism evidence="8 9">
    <name type="scientific">Cylindrotheca closterium</name>
    <dbReference type="NCBI Taxonomy" id="2856"/>
    <lineage>
        <taxon>Eukaryota</taxon>
        <taxon>Sar</taxon>
        <taxon>Stramenopiles</taxon>
        <taxon>Ochrophyta</taxon>
        <taxon>Bacillariophyta</taxon>
        <taxon>Bacillariophyceae</taxon>
        <taxon>Bacillariophycidae</taxon>
        <taxon>Bacillariales</taxon>
        <taxon>Bacillariaceae</taxon>
        <taxon>Cylindrotheca</taxon>
    </lineage>
</organism>
<feature type="domain" description="FAD-binding" evidence="7">
    <location>
        <begin position="339"/>
        <end position="427"/>
    </location>
</feature>
<dbReference type="Gene3D" id="3.50.50.60">
    <property type="entry name" value="FAD/NAD(P)-binding domain"/>
    <property type="match status" value="2"/>
</dbReference>
<dbReference type="PANTHER" id="PTHR43876">
    <property type="entry name" value="UBIQUINONE BIOSYNTHESIS MONOOXYGENASE COQ6, MITOCHONDRIAL"/>
    <property type="match status" value="1"/>
</dbReference>
<keyword evidence="3" id="KW-0285">Flavoprotein</keyword>
<proteinExistence type="inferred from homology"/>
<accession>A0AAD2G079</accession>
<protein>
    <recommendedName>
        <fullName evidence="7">FAD-binding domain-containing protein</fullName>
    </recommendedName>
</protein>
<dbReference type="GO" id="GO:0006744">
    <property type="term" value="P:ubiquinone biosynthetic process"/>
    <property type="evidence" value="ECO:0007669"/>
    <property type="project" value="InterPro"/>
</dbReference>
<evidence type="ECO:0000256" key="6">
    <source>
        <dbReference type="ARBA" id="ARBA00023033"/>
    </source>
</evidence>
<dbReference type="PRINTS" id="PR00420">
    <property type="entry name" value="RNGMNOXGNASE"/>
</dbReference>
<dbReference type="Proteomes" id="UP001295423">
    <property type="component" value="Unassembled WGS sequence"/>
</dbReference>
<feature type="domain" description="FAD-binding" evidence="7">
    <location>
        <begin position="157"/>
        <end position="288"/>
    </location>
</feature>
<evidence type="ECO:0000259" key="7">
    <source>
        <dbReference type="Pfam" id="PF01494"/>
    </source>
</evidence>
<name>A0AAD2G079_9STRA</name>
<dbReference type="SUPFAM" id="SSF51905">
    <property type="entry name" value="FAD/NAD(P)-binding domain"/>
    <property type="match status" value="1"/>
</dbReference>
<dbReference type="GO" id="GO:0004497">
    <property type="term" value="F:monooxygenase activity"/>
    <property type="evidence" value="ECO:0007669"/>
    <property type="project" value="UniProtKB-KW"/>
</dbReference>
<dbReference type="InterPro" id="IPR010971">
    <property type="entry name" value="UbiH/COQ6"/>
</dbReference>
<comment type="cofactor">
    <cofactor evidence="1">
        <name>FAD</name>
        <dbReference type="ChEBI" id="CHEBI:57692"/>
    </cofactor>
</comment>
<gene>
    <name evidence="8" type="ORF">CYCCA115_LOCUS17262</name>
</gene>
<dbReference type="GO" id="GO:0016705">
    <property type="term" value="F:oxidoreductase activity, acting on paired donors, with incorporation or reduction of molecular oxygen"/>
    <property type="evidence" value="ECO:0007669"/>
    <property type="project" value="InterPro"/>
</dbReference>
<evidence type="ECO:0000256" key="5">
    <source>
        <dbReference type="ARBA" id="ARBA00023002"/>
    </source>
</evidence>
<dbReference type="InterPro" id="IPR002938">
    <property type="entry name" value="FAD-bd"/>
</dbReference>
<dbReference type="NCBIfam" id="TIGR01988">
    <property type="entry name" value="Ubi-OHases"/>
    <property type="match status" value="1"/>
</dbReference>
<dbReference type="PANTHER" id="PTHR43876:SF7">
    <property type="entry name" value="UBIQUINONE BIOSYNTHESIS MONOOXYGENASE COQ6, MITOCHONDRIAL"/>
    <property type="match status" value="1"/>
</dbReference>
<keyword evidence="5" id="KW-0560">Oxidoreductase</keyword>
<keyword evidence="4" id="KW-0274">FAD</keyword>
<keyword evidence="6" id="KW-0503">Monooxygenase</keyword>
<evidence type="ECO:0000313" key="8">
    <source>
        <dbReference type="EMBL" id="CAJ1958610.1"/>
    </source>
</evidence>
<evidence type="ECO:0000313" key="9">
    <source>
        <dbReference type="Proteomes" id="UP001295423"/>
    </source>
</evidence>
<evidence type="ECO:0000256" key="2">
    <source>
        <dbReference type="ARBA" id="ARBA00005349"/>
    </source>
</evidence>
<dbReference type="GO" id="GO:0071949">
    <property type="term" value="F:FAD binding"/>
    <property type="evidence" value="ECO:0007669"/>
    <property type="project" value="InterPro"/>
</dbReference>
<evidence type="ECO:0000256" key="1">
    <source>
        <dbReference type="ARBA" id="ARBA00001974"/>
    </source>
</evidence>
<comment type="caution">
    <text evidence="8">The sequence shown here is derived from an EMBL/GenBank/DDBJ whole genome shotgun (WGS) entry which is preliminary data.</text>
</comment>
<dbReference type="Pfam" id="PF01494">
    <property type="entry name" value="FAD_binding_3"/>
    <property type="match status" value="2"/>
</dbReference>
<evidence type="ECO:0000256" key="3">
    <source>
        <dbReference type="ARBA" id="ARBA00022630"/>
    </source>
</evidence>
<dbReference type="AlphaFoldDB" id="A0AAD2G079"/>
<keyword evidence="9" id="KW-1185">Reference proteome</keyword>
<dbReference type="InterPro" id="IPR051205">
    <property type="entry name" value="UbiH/COQ6_monooxygenase"/>
</dbReference>
<dbReference type="GO" id="GO:0005739">
    <property type="term" value="C:mitochondrion"/>
    <property type="evidence" value="ECO:0007669"/>
    <property type="project" value="TreeGrafter"/>
</dbReference>
<sequence>MVLRTRQSVVAVQRALALEESLACRWKSTSADIYKDVLIAGGGAVGCSLARLLNERLPSLSVGLLEAGDSPKPQPLATERVPHPRSYALSPASLDVVGKSVSQQLDLGYYDSMQVWQANSPASLTFSSKDLDIDKDPYLGACVEDGPLVEALWNEIQGKTQCWTKTKIASLESSGDSQGLATVTTTEGERIQSALLIGADGGNSWIRKNVGVSRSGTEYDQTALTFTVTLNESMHKRAFQRYLTDGGPMALLPTYSDRHAVVVWSTHPDTVQKWKDAPQEELVAYLNECLMKGPERVPSLLERQQSSNSDALSNILHGAERVLDTLHYGLAMASHHPIPKFFAPPRVEEIVSPKFSFPLSCFQAKSYIKGRVALIGDAAHTVHPMAGQGLNLGLGDVKVLVQTLEKASDAGMDLSTFLNEYDSDRRRNVSLSLGGIHALQRIFGTQNVPLQHAKTFGMNMIQNVGPLRRQLALAAAHGVSI</sequence>
<dbReference type="EMBL" id="CAKOGP040001980">
    <property type="protein sequence ID" value="CAJ1958610.1"/>
    <property type="molecule type" value="Genomic_DNA"/>
</dbReference>